<organism evidence="1 2">
    <name type="scientific">Nitrosopumilus cobalaminigenes</name>
    <dbReference type="NCBI Taxonomy" id="1470066"/>
    <lineage>
        <taxon>Archaea</taxon>
        <taxon>Nitrososphaerota</taxon>
        <taxon>Nitrososphaeria</taxon>
        <taxon>Nitrosopumilales</taxon>
        <taxon>Nitrosopumilaceae</taxon>
        <taxon>Nitrosopumilus</taxon>
    </lineage>
</organism>
<dbReference type="SUPFAM" id="SSF53335">
    <property type="entry name" value="S-adenosyl-L-methionine-dependent methyltransferases"/>
    <property type="match status" value="1"/>
</dbReference>
<dbReference type="AlphaFoldDB" id="A0A7D5M0U7"/>
<reference evidence="1 2" key="1">
    <citation type="submission" date="2018-02" db="EMBL/GenBank/DDBJ databases">
        <title>Complete genome of Nitrosopumilus cobalaminigenes HCA1.</title>
        <authorList>
            <person name="Qin W."/>
            <person name="Zheng Y."/>
            <person name="Stahl D.A."/>
        </authorList>
    </citation>
    <scope>NUCLEOTIDE SEQUENCE [LARGE SCALE GENOMIC DNA]</scope>
    <source>
        <strain evidence="1 2">HCA1</strain>
    </source>
</reference>
<accession>A0A7D5M0U7</accession>
<dbReference type="OrthoDB" id="1548at2157"/>
<evidence type="ECO:0000313" key="1">
    <source>
        <dbReference type="EMBL" id="QLH03792.1"/>
    </source>
</evidence>
<name>A0A7D5M0U7_9ARCH</name>
<dbReference type="Proteomes" id="UP000509771">
    <property type="component" value="Chromosome"/>
</dbReference>
<keyword evidence="2" id="KW-1185">Reference proteome</keyword>
<sequence>MNELKVKKDFTNIYTQDSPYEYLKEMERLEYDISDSTKPLYNSIINQLEDKLSRPINVLDLGSSYGINSSLMKYDLTMAELNNFFLNGTEPTKKETKQFYDECTSNDNINFYQIDISEEALKFSEDMKLCERGINVDLEAEKLNPLESFPKIDVVIATGCVGYIGYKTFSNLLKVIKNRQSNYIESEKEYTSPIFAFSVLRMFDMNDIKEVFEMYDYSIVKSDIKPIRQRSFSDSKEKAQTISILHDMKVNTEKYEDEDNFYADFYIAKSKK</sequence>
<gene>
    <name evidence="1" type="ORF">C5F47_03795</name>
</gene>
<protein>
    <recommendedName>
        <fullName evidence="3">Methyltransferase type 12</fullName>
    </recommendedName>
</protein>
<proteinExistence type="predicted"/>
<dbReference type="EMBL" id="CP026993">
    <property type="protein sequence ID" value="QLH03792.1"/>
    <property type="molecule type" value="Genomic_DNA"/>
</dbReference>
<dbReference type="InterPro" id="IPR029063">
    <property type="entry name" value="SAM-dependent_MTases_sf"/>
</dbReference>
<dbReference type="Gene3D" id="3.40.50.150">
    <property type="entry name" value="Vaccinia Virus protein VP39"/>
    <property type="match status" value="1"/>
</dbReference>
<evidence type="ECO:0000313" key="2">
    <source>
        <dbReference type="Proteomes" id="UP000509771"/>
    </source>
</evidence>
<dbReference type="KEGG" id="ncl:C5F47_03795"/>
<evidence type="ECO:0008006" key="3">
    <source>
        <dbReference type="Google" id="ProtNLM"/>
    </source>
</evidence>